<organism evidence="2">
    <name type="scientific">Tanacetum cinerariifolium</name>
    <name type="common">Dalmatian daisy</name>
    <name type="synonym">Chrysanthemum cinerariifolium</name>
    <dbReference type="NCBI Taxonomy" id="118510"/>
    <lineage>
        <taxon>Eukaryota</taxon>
        <taxon>Viridiplantae</taxon>
        <taxon>Streptophyta</taxon>
        <taxon>Embryophyta</taxon>
        <taxon>Tracheophyta</taxon>
        <taxon>Spermatophyta</taxon>
        <taxon>Magnoliopsida</taxon>
        <taxon>eudicotyledons</taxon>
        <taxon>Gunneridae</taxon>
        <taxon>Pentapetalae</taxon>
        <taxon>asterids</taxon>
        <taxon>campanulids</taxon>
        <taxon>Asterales</taxon>
        <taxon>Asteraceae</taxon>
        <taxon>Asteroideae</taxon>
        <taxon>Anthemideae</taxon>
        <taxon>Anthemidinae</taxon>
        <taxon>Tanacetum</taxon>
    </lineage>
</organism>
<dbReference type="AlphaFoldDB" id="A0A699X4B8"/>
<name>A0A699X4B8_TANCI</name>
<accession>A0A699X4B8</accession>
<reference evidence="2" key="1">
    <citation type="journal article" date="2019" name="Sci. Rep.">
        <title>Draft genome of Tanacetum cinerariifolium, the natural source of mosquito coil.</title>
        <authorList>
            <person name="Yamashiro T."/>
            <person name="Shiraishi A."/>
            <person name="Satake H."/>
            <person name="Nakayama K."/>
        </authorList>
    </citation>
    <scope>NUCLEOTIDE SEQUENCE</scope>
</reference>
<feature type="non-terminal residue" evidence="2">
    <location>
        <position position="99"/>
    </location>
</feature>
<dbReference type="EMBL" id="BKCJ011800259">
    <property type="protein sequence ID" value="GFD53933.1"/>
    <property type="molecule type" value="Genomic_DNA"/>
</dbReference>
<feature type="non-terminal residue" evidence="2">
    <location>
        <position position="1"/>
    </location>
</feature>
<protein>
    <submittedName>
        <fullName evidence="2">Uncharacterized protein</fullName>
    </submittedName>
</protein>
<evidence type="ECO:0000313" key="2">
    <source>
        <dbReference type="EMBL" id="GFD53933.1"/>
    </source>
</evidence>
<feature type="region of interest" description="Disordered" evidence="1">
    <location>
        <begin position="77"/>
        <end position="99"/>
    </location>
</feature>
<gene>
    <name evidence="2" type="ORF">Tci_925902</name>
</gene>
<evidence type="ECO:0000256" key="1">
    <source>
        <dbReference type="SAM" id="MobiDB-lite"/>
    </source>
</evidence>
<sequence length="99" mass="11388">DCTEAAYWRQRLTKGWRILRSFQLISARVYSSCDTECKRPNAFRKVSGGVRTSRIWQAVSCQYAGCTEHGMKHVFASKHRRDSHSSHGEEQNDSNNPIL</sequence>
<proteinExistence type="predicted"/>
<comment type="caution">
    <text evidence="2">The sequence shown here is derived from an EMBL/GenBank/DDBJ whole genome shotgun (WGS) entry which is preliminary data.</text>
</comment>